<feature type="compositionally biased region" description="Pro residues" evidence="1">
    <location>
        <begin position="126"/>
        <end position="135"/>
    </location>
</feature>
<dbReference type="HOGENOM" id="CLU_1304973_0_0_1"/>
<evidence type="ECO:0000256" key="1">
    <source>
        <dbReference type="SAM" id="MobiDB-lite"/>
    </source>
</evidence>
<keyword evidence="2" id="KW-0812">Transmembrane</keyword>
<dbReference type="Proteomes" id="UP000016922">
    <property type="component" value="Unassembled WGS sequence"/>
</dbReference>
<organism evidence="3 4">
    <name type="scientific">Glarea lozoyensis (strain ATCC 20868 / MF5171)</name>
    <dbReference type="NCBI Taxonomy" id="1116229"/>
    <lineage>
        <taxon>Eukaryota</taxon>
        <taxon>Fungi</taxon>
        <taxon>Dikarya</taxon>
        <taxon>Ascomycota</taxon>
        <taxon>Pezizomycotina</taxon>
        <taxon>Leotiomycetes</taxon>
        <taxon>Helotiales</taxon>
        <taxon>Helotiaceae</taxon>
        <taxon>Glarea</taxon>
    </lineage>
</organism>
<proteinExistence type="predicted"/>
<name>S3CMW8_GLAL2</name>
<evidence type="ECO:0000256" key="2">
    <source>
        <dbReference type="SAM" id="Phobius"/>
    </source>
</evidence>
<keyword evidence="2" id="KW-1133">Transmembrane helix</keyword>
<feature type="region of interest" description="Disordered" evidence="1">
    <location>
        <begin position="121"/>
        <end position="150"/>
    </location>
</feature>
<dbReference type="EMBL" id="KE145369">
    <property type="protein sequence ID" value="EPE27797.1"/>
    <property type="molecule type" value="Genomic_DNA"/>
</dbReference>
<dbReference type="OrthoDB" id="3560771at2759"/>
<dbReference type="RefSeq" id="XP_008085156.1">
    <property type="nucleotide sequence ID" value="XM_008086965.1"/>
</dbReference>
<dbReference type="OMA" id="YQHKESA"/>
<dbReference type="KEGG" id="glz:GLAREA_04588"/>
<gene>
    <name evidence="3" type="ORF">GLAREA_04588</name>
</gene>
<dbReference type="AlphaFoldDB" id="S3CMW8"/>
<evidence type="ECO:0000313" key="4">
    <source>
        <dbReference type="Proteomes" id="UP000016922"/>
    </source>
</evidence>
<reference evidence="3 4" key="1">
    <citation type="journal article" date="2013" name="BMC Genomics">
        <title>Genomics-driven discovery of the pneumocandin biosynthetic gene cluster in the fungus Glarea lozoyensis.</title>
        <authorList>
            <person name="Chen L."/>
            <person name="Yue Q."/>
            <person name="Zhang X."/>
            <person name="Xiang M."/>
            <person name="Wang C."/>
            <person name="Li S."/>
            <person name="Che Y."/>
            <person name="Ortiz-Lopez F.J."/>
            <person name="Bills G.F."/>
            <person name="Liu X."/>
            <person name="An Z."/>
        </authorList>
    </citation>
    <scope>NUCLEOTIDE SEQUENCE [LARGE SCALE GENOMIC DNA]</scope>
    <source>
        <strain evidence="4">ATCC 20868 / MF5171</strain>
    </source>
</reference>
<evidence type="ECO:0000313" key="3">
    <source>
        <dbReference type="EMBL" id="EPE27797.1"/>
    </source>
</evidence>
<dbReference type="GeneID" id="19463643"/>
<accession>S3CMW8</accession>
<sequence>MASPCASALSIASYLPTATRSLYQHKESATSFPDNDPDSDPDSDGNLFDKLQVGAKAAVAIGILFGIVFIVAFSMWYCCGCCGIRNQRRGMVPDGQRRIPSNDISAQPTGTVLPLHEIRSRSPQAMSPPPDPSPPSYDEVVSPRNRAPPGGMFLSRPVDEDGMIPDGKTPLSEIVFEDVVLDRPHTGGSSSQTFEQRHHGAGGNTQGHTNT</sequence>
<keyword evidence="2" id="KW-0472">Membrane</keyword>
<feature type="transmembrane region" description="Helical" evidence="2">
    <location>
        <begin position="57"/>
        <end position="77"/>
    </location>
</feature>
<keyword evidence="4" id="KW-1185">Reference proteome</keyword>
<feature type="region of interest" description="Disordered" evidence="1">
    <location>
        <begin position="26"/>
        <end position="45"/>
    </location>
</feature>
<protein>
    <submittedName>
        <fullName evidence="3">Uncharacterized protein</fullName>
    </submittedName>
</protein>
<feature type="region of interest" description="Disordered" evidence="1">
    <location>
        <begin position="181"/>
        <end position="211"/>
    </location>
</feature>